<keyword evidence="1" id="KW-1133">Transmembrane helix</keyword>
<dbReference type="AlphaFoldDB" id="A0A0B5F6E1"/>
<protein>
    <submittedName>
        <fullName evidence="3">Putative integral membrane protein</fullName>
    </submittedName>
</protein>
<feature type="transmembrane region" description="Helical" evidence="1">
    <location>
        <begin position="74"/>
        <end position="93"/>
    </location>
</feature>
<dbReference type="PANTHER" id="PTHR14969:SF13">
    <property type="entry name" value="AT30094P"/>
    <property type="match status" value="1"/>
</dbReference>
<evidence type="ECO:0000256" key="1">
    <source>
        <dbReference type="SAM" id="Phobius"/>
    </source>
</evidence>
<dbReference type="Gene3D" id="1.20.144.10">
    <property type="entry name" value="Phosphatidic acid phosphatase type 2/haloperoxidase"/>
    <property type="match status" value="2"/>
</dbReference>
<feature type="transmembrane region" description="Helical" evidence="1">
    <location>
        <begin position="100"/>
        <end position="118"/>
    </location>
</feature>
<dbReference type="Pfam" id="PF01569">
    <property type="entry name" value="PAP2"/>
    <property type="match status" value="1"/>
</dbReference>
<reference evidence="3 4" key="1">
    <citation type="submission" date="2015-01" db="EMBL/GenBank/DDBJ databases">
        <title>Enhanced salinomycin production by adjusting the supply of polyketide extender units in Streptomyce albus DSM 41398.</title>
        <authorList>
            <person name="Lu C."/>
        </authorList>
    </citation>
    <scope>NUCLEOTIDE SEQUENCE [LARGE SCALE GENOMIC DNA]</scope>
    <source>
        <strain evidence="4">ATCC 21838 / DSM 41398 / FERM P-419 / JCM 4703 / NBRC 107858</strain>
    </source>
</reference>
<dbReference type="InterPro" id="IPR000326">
    <property type="entry name" value="PAP2/HPO"/>
</dbReference>
<evidence type="ECO:0000313" key="4">
    <source>
        <dbReference type="Proteomes" id="UP000031523"/>
    </source>
</evidence>
<dbReference type="PANTHER" id="PTHR14969">
    <property type="entry name" value="SPHINGOSINE-1-PHOSPHATE PHOSPHOHYDROLASE"/>
    <property type="match status" value="1"/>
</dbReference>
<feature type="transmembrane region" description="Helical" evidence="1">
    <location>
        <begin position="203"/>
        <end position="222"/>
    </location>
</feature>
<feature type="transmembrane region" description="Helical" evidence="1">
    <location>
        <begin position="138"/>
        <end position="160"/>
    </location>
</feature>
<dbReference type="EMBL" id="CP010519">
    <property type="protein sequence ID" value="AJE87170.1"/>
    <property type="molecule type" value="Genomic_DNA"/>
</dbReference>
<sequence>MSSASPTPARPPARTLARRAGETALLAAAVLLMVLVAAEWRPLMDADESVVRTWHDWALEYDQLTAVQRLLSDWVWDTWTLRALCAAVVLWLLRYRGWRPALWLGLTCLGGALVQQALKAAVDRPRPVLPRPVDHAHYAAFPSGHAMTATVVCGALLWLLHHYGASGTVRRWALIGAVVSVLGVGVTRVWLGVHWPTDVLGGWLLGTLAVLTAGALGSRLLGERTRG</sequence>
<dbReference type="Proteomes" id="UP000031523">
    <property type="component" value="Chromosome"/>
</dbReference>
<dbReference type="SUPFAM" id="SSF48317">
    <property type="entry name" value="Acid phosphatase/Vanadium-dependent haloperoxidase"/>
    <property type="match status" value="1"/>
</dbReference>
<name>A0A0B5F6E1_STRA4</name>
<keyword evidence="4" id="KW-1185">Reference proteome</keyword>
<organism evidence="3 4">
    <name type="scientific">Streptomyces albus (strain ATCC 21838 / DSM 41398 / FERM P-419 / JCM 4703 / NBRC 107858)</name>
    <dbReference type="NCBI Taxonomy" id="1081613"/>
    <lineage>
        <taxon>Bacteria</taxon>
        <taxon>Bacillati</taxon>
        <taxon>Actinomycetota</taxon>
        <taxon>Actinomycetes</taxon>
        <taxon>Kitasatosporales</taxon>
        <taxon>Streptomycetaceae</taxon>
        <taxon>Streptomyces</taxon>
    </lineage>
</organism>
<feature type="transmembrane region" description="Helical" evidence="1">
    <location>
        <begin position="172"/>
        <end position="191"/>
    </location>
</feature>
<evidence type="ECO:0000259" key="2">
    <source>
        <dbReference type="SMART" id="SM00014"/>
    </source>
</evidence>
<feature type="domain" description="Phosphatidic acid phosphatase type 2/haloperoxidase" evidence="2">
    <location>
        <begin position="101"/>
        <end position="214"/>
    </location>
</feature>
<keyword evidence="1" id="KW-0812">Transmembrane</keyword>
<dbReference type="KEGG" id="sals:SLNWT_6794"/>
<gene>
    <name evidence="3" type="ORF">SLNWT_6794</name>
</gene>
<evidence type="ECO:0000313" key="3">
    <source>
        <dbReference type="EMBL" id="AJE87170.1"/>
    </source>
</evidence>
<proteinExistence type="predicted"/>
<dbReference type="CDD" id="cd03392">
    <property type="entry name" value="PAP2_like_2"/>
    <property type="match status" value="1"/>
</dbReference>
<accession>A0A0B5F6E1</accession>
<dbReference type="InterPro" id="IPR036938">
    <property type="entry name" value="PAP2/HPO_sf"/>
</dbReference>
<dbReference type="SMART" id="SM00014">
    <property type="entry name" value="acidPPc"/>
    <property type="match status" value="1"/>
</dbReference>
<keyword evidence="1" id="KW-0472">Membrane</keyword>